<protein>
    <submittedName>
        <fullName evidence="1">Uncharacterized protein</fullName>
    </submittedName>
</protein>
<evidence type="ECO:0000313" key="1">
    <source>
        <dbReference type="EMBL" id="SVE48210.1"/>
    </source>
</evidence>
<dbReference type="EMBL" id="UINC01220341">
    <property type="protein sequence ID" value="SVE48210.1"/>
    <property type="molecule type" value="Genomic_DNA"/>
</dbReference>
<feature type="non-terminal residue" evidence="1">
    <location>
        <position position="61"/>
    </location>
</feature>
<proteinExistence type="predicted"/>
<gene>
    <name evidence="1" type="ORF">METZ01_LOCUS501064</name>
</gene>
<dbReference type="AlphaFoldDB" id="A0A383DVG7"/>
<accession>A0A383DVG7</accession>
<organism evidence="1">
    <name type="scientific">marine metagenome</name>
    <dbReference type="NCBI Taxonomy" id="408172"/>
    <lineage>
        <taxon>unclassified sequences</taxon>
        <taxon>metagenomes</taxon>
        <taxon>ecological metagenomes</taxon>
    </lineage>
</organism>
<sequence>MPYQSSGTGSNVIVQHNMGYCYLALTLDQTPTRGDIIKAKDCIEHAIRVSPKDPAGHIFYL</sequence>
<name>A0A383DVG7_9ZZZZ</name>
<reference evidence="1" key="1">
    <citation type="submission" date="2018-05" db="EMBL/GenBank/DDBJ databases">
        <authorList>
            <person name="Lanie J.A."/>
            <person name="Ng W.-L."/>
            <person name="Kazmierczak K.M."/>
            <person name="Andrzejewski T.M."/>
            <person name="Davidsen T.M."/>
            <person name="Wayne K.J."/>
            <person name="Tettelin H."/>
            <person name="Glass J.I."/>
            <person name="Rusch D."/>
            <person name="Podicherti R."/>
            <person name="Tsui H.-C.T."/>
            <person name="Winkler M.E."/>
        </authorList>
    </citation>
    <scope>NUCLEOTIDE SEQUENCE</scope>
</reference>